<dbReference type="PIRSF" id="PIRSF001455">
    <property type="entry name" value="DHQ_synth"/>
    <property type="match status" value="1"/>
</dbReference>
<keyword evidence="4" id="KW-0520">NAD</keyword>
<name>G4QLY3_GLANF</name>
<dbReference type="Proteomes" id="UP000009282">
    <property type="component" value="Chromosome"/>
</dbReference>
<organism evidence="9 10">
    <name type="scientific">Glaciecola nitratireducens (strain JCM 12485 / KCTC 12276 / FR1064)</name>
    <dbReference type="NCBI Taxonomy" id="1085623"/>
    <lineage>
        <taxon>Bacteria</taxon>
        <taxon>Pseudomonadati</taxon>
        <taxon>Pseudomonadota</taxon>
        <taxon>Gammaproteobacteria</taxon>
        <taxon>Alteromonadales</taxon>
        <taxon>Alteromonadaceae</taxon>
        <taxon>Brumicola</taxon>
    </lineage>
</organism>
<evidence type="ECO:0000256" key="4">
    <source>
        <dbReference type="ARBA" id="ARBA00023027"/>
    </source>
</evidence>
<dbReference type="CDD" id="cd08195">
    <property type="entry name" value="DHQS"/>
    <property type="match status" value="1"/>
</dbReference>
<dbReference type="InterPro" id="IPR050071">
    <property type="entry name" value="Dehydroquinate_synthase"/>
</dbReference>
<dbReference type="KEGG" id="gni:GNIT_2376"/>
<proteinExistence type="predicted"/>
<dbReference type="GO" id="GO:0009073">
    <property type="term" value="P:aromatic amino acid family biosynthetic process"/>
    <property type="evidence" value="ECO:0007669"/>
    <property type="project" value="InterPro"/>
</dbReference>
<dbReference type="EMBL" id="CP003060">
    <property type="protein sequence ID" value="AEP30473.1"/>
    <property type="molecule type" value="Genomic_DNA"/>
</dbReference>
<feature type="domain" description="3-dehydroquinate synthase N-terminal" evidence="7">
    <location>
        <begin position="56"/>
        <end position="166"/>
    </location>
</feature>
<dbReference type="eggNOG" id="COG0337">
    <property type="taxonomic scope" value="Bacteria"/>
</dbReference>
<evidence type="ECO:0000313" key="9">
    <source>
        <dbReference type="EMBL" id="AEP30473.1"/>
    </source>
</evidence>
<dbReference type="GO" id="GO:0003856">
    <property type="term" value="F:3-dehydroquinate synthase activity"/>
    <property type="evidence" value="ECO:0007669"/>
    <property type="project" value="TreeGrafter"/>
</dbReference>
<dbReference type="InterPro" id="IPR030963">
    <property type="entry name" value="DHQ_synth_fam"/>
</dbReference>
<dbReference type="InterPro" id="IPR056179">
    <property type="entry name" value="DHQS_C"/>
</dbReference>
<keyword evidence="10" id="KW-1185">Reference proteome</keyword>
<dbReference type="PANTHER" id="PTHR43622:SF1">
    <property type="entry name" value="3-DEHYDROQUINATE SYNTHASE"/>
    <property type="match status" value="1"/>
</dbReference>
<sequence length="355" mass="40226">MIIKSNIHDYQVKFVESLDFFQELKSKSNAVFVCDSNINRLYPDILRDVDKQRVFLIDALESNKTLDYVQDVYRFLTPIPEKKKMQLISIGGGIVQDVTGFVAQTLYRGIPWTFVPTTFLAQADSCVGSKTSLNFESFKNILGGFYPPNIIYLCPDFLDTLNDRDYYSGIGEVIKFLLLDDRREPDFEQIAALVADLYKRESRMQAIRASLSVKQSFIAEDEFDQGKRNLFNYGHCFGHALEATSQYEVPHGLAVIVGMMVANAVALGRGLMSRACYSRLNALLFVPTLPIEFKPAYFDESEIIKGLMNDKKRVGKDLTMIIPSSDKIEAIKADDIKPQEVSVAMLLIIDELRFV</sequence>
<dbReference type="GO" id="GO:0046872">
    <property type="term" value="F:metal ion binding"/>
    <property type="evidence" value="ECO:0007669"/>
    <property type="project" value="UniProtKB-KW"/>
</dbReference>
<reference evidence="9 10" key="1">
    <citation type="journal article" date="2011" name="J. Bacteriol.">
        <title>Complete genome sequence of seawater bacterium Glaciecola nitratireducens FR1064T.</title>
        <authorList>
            <person name="Bian F."/>
            <person name="Qin Q.L."/>
            <person name="Xie B.B."/>
            <person name="Shu Y.L."/>
            <person name="Zhang X.Y."/>
            <person name="Yu Y."/>
            <person name="Chen B."/>
            <person name="Chen X.L."/>
            <person name="Zhou B.C."/>
            <person name="Zhang Y.Z."/>
        </authorList>
    </citation>
    <scope>NUCLEOTIDE SEQUENCE [LARGE SCALE GENOMIC DNA]</scope>
    <source>
        <strain evidence="10">JCM 12485 / KCTC 12276 / FR1064</strain>
    </source>
</reference>
<dbReference type="Pfam" id="PF01761">
    <property type="entry name" value="DHQ_synthase"/>
    <property type="match status" value="1"/>
</dbReference>
<dbReference type="Gene3D" id="3.40.50.1970">
    <property type="match status" value="1"/>
</dbReference>
<evidence type="ECO:0000313" key="10">
    <source>
        <dbReference type="Proteomes" id="UP000009282"/>
    </source>
</evidence>
<dbReference type="RefSeq" id="WP_014109346.1">
    <property type="nucleotide sequence ID" value="NC_016041.1"/>
</dbReference>
<keyword evidence="5" id="KW-0456">Lyase</keyword>
<comment type="cofactor">
    <cofactor evidence="1">
        <name>NAD(+)</name>
        <dbReference type="ChEBI" id="CHEBI:57540"/>
    </cofactor>
</comment>
<dbReference type="PANTHER" id="PTHR43622">
    <property type="entry name" value="3-DEHYDROQUINATE SYNTHASE"/>
    <property type="match status" value="1"/>
</dbReference>
<dbReference type="OrthoDB" id="9806583at2"/>
<evidence type="ECO:0000259" key="8">
    <source>
        <dbReference type="Pfam" id="PF24621"/>
    </source>
</evidence>
<protein>
    <submittedName>
        <fullName evidence="9">3-dehydroquinate synthase</fullName>
    </submittedName>
</protein>
<dbReference type="SUPFAM" id="SSF56796">
    <property type="entry name" value="Dehydroquinate synthase-like"/>
    <property type="match status" value="1"/>
</dbReference>
<accession>G4QLY3</accession>
<evidence type="ECO:0000256" key="3">
    <source>
        <dbReference type="ARBA" id="ARBA00022723"/>
    </source>
</evidence>
<dbReference type="NCBIfam" id="TIGR04425">
    <property type="entry name" value="P_lya_rel_AroB"/>
    <property type="match status" value="1"/>
</dbReference>
<keyword evidence="6" id="KW-0170">Cobalt</keyword>
<dbReference type="AlphaFoldDB" id="G4QLY3"/>
<comment type="cofactor">
    <cofactor evidence="2">
        <name>Co(2+)</name>
        <dbReference type="ChEBI" id="CHEBI:48828"/>
    </cofactor>
</comment>
<evidence type="ECO:0000256" key="1">
    <source>
        <dbReference type="ARBA" id="ARBA00001911"/>
    </source>
</evidence>
<dbReference type="HOGENOM" id="CLU_001201_0_1_6"/>
<gene>
    <name evidence="9" type="primary">aroB</name>
    <name evidence="9" type="ordered locus">GNIT_2376</name>
</gene>
<evidence type="ECO:0000256" key="6">
    <source>
        <dbReference type="ARBA" id="ARBA00023285"/>
    </source>
</evidence>
<dbReference type="Pfam" id="PF24621">
    <property type="entry name" value="DHQS_C"/>
    <property type="match status" value="1"/>
</dbReference>
<evidence type="ECO:0000256" key="2">
    <source>
        <dbReference type="ARBA" id="ARBA00001941"/>
    </source>
</evidence>
<keyword evidence="3" id="KW-0479">Metal-binding</keyword>
<evidence type="ECO:0000259" key="7">
    <source>
        <dbReference type="Pfam" id="PF01761"/>
    </source>
</evidence>
<dbReference type="Gene3D" id="1.20.1090.10">
    <property type="entry name" value="Dehydroquinate synthase-like - alpha domain"/>
    <property type="match status" value="1"/>
</dbReference>
<dbReference type="STRING" id="1085623.GNIT_2376"/>
<dbReference type="InterPro" id="IPR030957">
    <property type="entry name" value="Put_AroB"/>
</dbReference>
<feature type="domain" description="3-dehydroquinate synthase C-terminal" evidence="8">
    <location>
        <begin position="169"/>
        <end position="312"/>
    </location>
</feature>
<dbReference type="InterPro" id="IPR030960">
    <property type="entry name" value="DHQS/DOIS_N"/>
</dbReference>
<evidence type="ECO:0000256" key="5">
    <source>
        <dbReference type="ARBA" id="ARBA00023239"/>
    </source>
</evidence>